<name>A0A387FQ21_9HYPH</name>
<evidence type="ECO:0000313" key="3">
    <source>
        <dbReference type="EMBL" id="AYG60473.1"/>
    </source>
</evidence>
<gene>
    <name evidence="3" type="ORF">CCGE525_17890</name>
</gene>
<dbReference type="EMBL" id="CP032694">
    <property type="protein sequence ID" value="AYG60473.1"/>
    <property type="molecule type" value="Genomic_DNA"/>
</dbReference>
<dbReference type="Pfam" id="PF07835">
    <property type="entry name" value="COX4_pro_2"/>
    <property type="match status" value="1"/>
</dbReference>
<keyword evidence="1" id="KW-0812">Transmembrane</keyword>
<dbReference type="SUPFAM" id="SSF81469">
    <property type="entry name" value="Bacterial aa3 type cytochrome c oxidase subunit IV"/>
    <property type="match status" value="1"/>
</dbReference>
<evidence type="ECO:0000259" key="2">
    <source>
        <dbReference type="Pfam" id="PF07835"/>
    </source>
</evidence>
<feature type="transmembrane region" description="Helical" evidence="1">
    <location>
        <begin position="26"/>
        <end position="47"/>
    </location>
</feature>
<sequence length="74" mass="8002">MAEHHTGPIETGAPMDYKEHEKTYNLFLRAAKLGTTIVVALLIGMTAGFFGHAGFLGGFLIFIILAFVGSYLTL</sequence>
<dbReference type="OrthoDB" id="9812071at2"/>
<protein>
    <submittedName>
        <fullName evidence="3">Aa3-type cytochrome c oxidase subunit IV</fullName>
    </submittedName>
</protein>
<feature type="domain" description="Cytochrome c oxidase subunit IV bacterial aa3 type" evidence="2">
    <location>
        <begin position="4"/>
        <end position="49"/>
    </location>
</feature>
<feature type="transmembrane region" description="Helical" evidence="1">
    <location>
        <begin position="53"/>
        <end position="72"/>
    </location>
</feature>
<keyword evidence="1" id="KW-1133">Transmembrane helix</keyword>
<dbReference type="KEGG" id="rjg:CCGE525_17890"/>
<organism evidence="3 4">
    <name type="scientific">Rhizobium jaguaris</name>
    <dbReference type="NCBI Taxonomy" id="1312183"/>
    <lineage>
        <taxon>Bacteria</taxon>
        <taxon>Pseudomonadati</taxon>
        <taxon>Pseudomonadota</taxon>
        <taxon>Alphaproteobacteria</taxon>
        <taxon>Hyphomicrobiales</taxon>
        <taxon>Rhizobiaceae</taxon>
        <taxon>Rhizobium/Agrobacterium group</taxon>
        <taxon>Rhizobium</taxon>
    </lineage>
</organism>
<dbReference type="AlphaFoldDB" id="A0A387FQ21"/>
<evidence type="ECO:0000313" key="4">
    <source>
        <dbReference type="Proteomes" id="UP000282195"/>
    </source>
</evidence>
<keyword evidence="4" id="KW-1185">Reference proteome</keyword>
<reference evidence="3 4" key="1">
    <citation type="submission" date="2018-10" db="EMBL/GenBank/DDBJ databases">
        <title>Rhizobium etli, R. leguminosarum and a new Rhizobium genospecies from Phaseolus dumosus.</title>
        <authorList>
            <person name="Ramirez-Puebla S.T."/>
            <person name="Rogel-Hernandez M.A."/>
            <person name="Guerrero G."/>
            <person name="Ormeno-Orrillo E."/>
            <person name="Martinez-Romero J.C."/>
            <person name="Negrete-Yankelevich S."/>
            <person name="Martinez-Romero E."/>
        </authorList>
    </citation>
    <scope>NUCLEOTIDE SEQUENCE [LARGE SCALE GENOMIC DNA]</scope>
    <source>
        <strain evidence="3 4">CCGE525</strain>
    </source>
</reference>
<accession>A0A387FQ21</accession>
<evidence type="ECO:0000256" key="1">
    <source>
        <dbReference type="SAM" id="Phobius"/>
    </source>
</evidence>
<dbReference type="Proteomes" id="UP000282195">
    <property type="component" value="Chromosome"/>
</dbReference>
<dbReference type="Gene3D" id="1.20.5.160">
    <property type="entry name" value="Bacterial aa3 type cytochrome c oxidase subunit IV"/>
    <property type="match status" value="1"/>
</dbReference>
<dbReference type="InterPro" id="IPR012422">
    <property type="entry name" value="Cyt_c_oxidase_su4_bac-aa3"/>
</dbReference>
<dbReference type="InterPro" id="IPR036596">
    <property type="entry name" value="Cyt-C_aa3_sf"/>
</dbReference>
<proteinExistence type="predicted"/>
<dbReference type="RefSeq" id="WP_120705449.1">
    <property type="nucleotide sequence ID" value="NZ_CP032694.1"/>
</dbReference>
<keyword evidence="1" id="KW-0472">Membrane</keyword>